<evidence type="ECO:0000313" key="2">
    <source>
        <dbReference type="EMBL" id="TXC66933.1"/>
    </source>
</evidence>
<gene>
    <name evidence="2" type="ORF">FSC37_17635</name>
</gene>
<sequence>MPRFLAPLALAVALIAAGCSPALDWREFQPEGSGIVATFPCKPDRHTRTVKLAVQTVRFELISCAADDVQFALSYFDLDDPGQVSAALKELQSLAAGNLGASERRARRAEVPGMTPNPGAARLKLEGRQPDGSTLQQEAVFFAKGLRVYQATLLGRRLRPDAAETFLSGMRLPA</sequence>
<protein>
    <recommendedName>
        <fullName evidence="4">DUF1795 domain-containing protein</fullName>
    </recommendedName>
</protein>
<dbReference type="PROSITE" id="PS51257">
    <property type="entry name" value="PROKAR_LIPOPROTEIN"/>
    <property type="match status" value="1"/>
</dbReference>
<evidence type="ECO:0008006" key="4">
    <source>
        <dbReference type="Google" id="ProtNLM"/>
    </source>
</evidence>
<keyword evidence="3" id="KW-1185">Reference proteome</keyword>
<name>A0A5C6U1K4_9BURK</name>
<keyword evidence="1" id="KW-0732">Signal</keyword>
<accession>A0A5C6U1K4</accession>
<comment type="caution">
    <text evidence="2">The sequence shown here is derived from an EMBL/GenBank/DDBJ whole genome shotgun (WGS) entry which is preliminary data.</text>
</comment>
<dbReference type="Proteomes" id="UP000321832">
    <property type="component" value="Unassembled WGS sequence"/>
</dbReference>
<feature type="signal peptide" evidence="1">
    <location>
        <begin position="1"/>
        <end position="22"/>
    </location>
</feature>
<evidence type="ECO:0000313" key="3">
    <source>
        <dbReference type="Proteomes" id="UP000321832"/>
    </source>
</evidence>
<reference evidence="2 3" key="1">
    <citation type="submission" date="2019-08" db="EMBL/GenBank/DDBJ databases">
        <authorList>
            <person name="Khan S.A."/>
            <person name="Jeon C.O."/>
            <person name="Jeong S.E."/>
        </authorList>
    </citation>
    <scope>NUCLEOTIDE SEQUENCE [LARGE SCALE GENOMIC DNA]</scope>
    <source>
        <strain evidence="3">IMCC1728</strain>
    </source>
</reference>
<dbReference type="AlphaFoldDB" id="A0A5C6U1K4"/>
<feature type="chain" id="PRO_5022966497" description="DUF1795 domain-containing protein" evidence="1">
    <location>
        <begin position="23"/>
        <end position="174"/>
    </location>
</feature>
<evidence type="ECO:0000256" key="1">
    <source>
        <dbReference type="SAM" id="SignalP"/>
    </source>
</evidence>
<proteinExistence type="predicted"/>
<dbReference type="EMBL" id="VOPW01000001">
    <property type="protein sequence ID" value="TXC66933.1"/>
    <property type="molecule type" value="Genomic_DNA"/>
</dbReference>
<organism evidence="2 3">
    <name type="scientific">Piscinibacter aquaticus</name>
    <dbReference type="NCBI Taxonomy" id="392597"/>
    <lineage>
        <taxon>Bacteria</taxon>
        <taxon>Pseudomonadati</taxon>
        <taxon>Pseudomonadota</taxon>
        <taxon>Betaproteobacteria</taxon>
        <taxon>Burkholderiales</taxon>
        <taxon>Sphaerotilaceae</taxon>
        <taxon>Piscinibacter</taxon>
    </lineage>
</organism>